<proteinExistence type="predicted"/>
<feature type="transmembrane region" description="Helical" evidence="2">
    <location>
        <begin position="47"/>
        <end position="68"/>
    </location>
</feature>
<accession>A0A1G6M1D6</accession>
<dbReference type="AlphaFoldDB" id="A0A1G6M1D6"/>
<dbReference type="Pfam" id="PF13196">
    <property type="entry name" value="DUF4012"/>
    <property type="match status" value="1"/>
</dbReference>
<evidence type="ECO:0008006" key="5">
    <source>
        <dbReference type="Google" id="ProtNLM"/>
    </source>
</evidence>
<keyword evidence="2" id="KW-1133">Transmembrane helix</keyword>
<evidence type="ECO:0000313" key="4">
    <source>
        <dbReference type="Proteomes" id="UP000183203"/>
    </source>
</evidence>
<name>A0A1G6M1D6_9MICO</name>
<protein>
    <recommendedName>
        <fullName evidence="5">DUF4012 domain-containing protein</fullName>
    </recommendedName>
</protein>
<organism evidence="3 4">
    <name type="scientific">Microbacterium enclense</name>
    <dbReference type="NCBI Taxonomy" id="993073"/>
    <lineage>
        <taxon>Bacteria</taxon>
        <taxon>Bacillati</taxon>
        <taxon>Actinomycetota</taxon>
        <taxon>Actinomycetes</taxon>
        <taxon>Micrococcales</taxon>
        <taxon>Microbacteriaceae</taxon>
        <taxon>Microbacterium</taxon>
    </lineage>
</organism>
<reference evidence="3 4" key="1">
    <citation type="submission" date="2016-09" db="EMBL/GenBank/DDBJ databases">
        <authorList>
            <person name="Capua I."/>
            <person name="De Benedictis P."/>
            <person name="Joannis T."/>
            <person name="Lombin L.H."/>
            <person name="Cattoli G."/>
        </authorList>
    </citation>
    <scope>NUCLEOTIDE SEQUENCE [LARGE SCALE GENOMIC DNA]</scope>
    <source>
        <strain evidence="3 4">NIO-1002</strain>
    </source>
</reference>
<sequence length="635" mass="67632">MARSARRSRRRLPPSAGDHPLGTRRSRAEAARRKDAPRPWYRRPDRIALLIVGSAIATVGVFAVALAVQAASVRDDLDSAHTLMSSMQSSLVTGDAGQLQAAAAEVTQRVNRASQTVRSPLWEAGSVIPAVGANLDAITGLTAAVQTLADEALPPGEVILSKLSVDKIALADGGVDLQPFRESQASFPLVTAAFEKARSQIAAIDTADVLPPVADSVSEVGAFMDDATALLDVAEHYLPTLLDIAGAQAPKQYLVLFQNNAEVRATGGNPAASIVVRADQGRVQILDQANSIRFDAAGDAGQRFTDLPPETLGLYPPTFALFSQDFTMTPDFPTTARLSQDLWQQTAGEQFDGIISVDPVVLSHMLSVTGPVNYDDLQLTADNAVQVLLSDAYERFPTGEDSDAFFSAITQGFFRYLTTSRWDPTQMLEALKASALERRLLLSFRDDSAQDLVEELGLTGALRADTAESTQVGTYLNDYSVGKLEYHLRQSVTATCDATARTLTTTTSLTNEIPATITSTYTLGARNARFGYPPDAMMIDVLFFAPPGAEILDTEPAVGDVAQFDRSGSEKGNSARSRLVVIPRGETRSVSSTIRLPEGDLGPLDLRHTPLTSATAISVDASCGALLPVDAAPAG</sequence>
<keyword evidence="2" id="KW-0472">Membrane</keyword>
<keyword evidence="2" id="KW-0812">Transmembrane</keyword>
<dbReference type="InterPro" id="IPR025101">
    <property type="entry name" value="DUF4012"/>
</dbReference>
<gene>
    <name evidence="3" type="ORF">SAMN05216418_2367</name>
</gene>
<dbReference type="Proteomes" id="UP000183203">
    <property type="component" value="Unassembled WGS sequence"/>
</dbReference>
<evidence type="ECO:0000256" key="1">
    <source>
        <dbReference type="SAM" id="MobiDB-lite"/>
    </source>
</evidence>
<dbReference type="STRING" id="993073.AS029_10485"/>
<evidence type="ECO:0000313" key="3">
    <source>
        <dbReference type="EMBL" id="SDC49358.1"/>
    </source>
</evidence>
<feature type="region of interest" description="Disordered" evidence="1">
    <location>
        <begin position="1"/>
        <end position="37"/>
    </location>
</feature>
<feature type="compositionally biased region" description="Basic residues" evidence="1">
    <location>
        <begin position="1"/>
        <end position="12"/>
    </location>
</feature>
<dbReference type="EMBL" id="FMYG01000005">
    <property type="protein sequence ID" value="SDC49358.1"/>
    <property type="molecule type" value="Genomic_DNA"/>
</dbReference>
<evidence type="ECO:0000256" key="2">
    <source>
        <dbReference type="SAM" id="Phobius"/>
    </source>
</evidence>
<feature type="compositionally biased region" description="Basic and acidic residues" evidence="1">
    <location>
        <begin position="26"/>
        <end position="37"/>
    </location>
</feature>